<evidence type="ECO:0000313" key="5">
    <source>
        <dbReference type="Proteomes" id="UP000188603"/>
    </source>
</evidence>
<feature type="compositionally biased region" description="Acidic residues" evidence="1">
    <location>
        <begin position="41"/>
        <end position="70"/>
    </location>
</feature>
<dbReference type="SMART" id="SM00909">
    <property type="entry name" value="Germane"/>
    <property type="match status" value="2"/>
</dbReference>
<feature type="domain" description="GerMN" evidence="3">
    <location>
        <begin position="102"/>
        <end position="194"/>
    </location>
</feature>
<sequence length="357" mass="38597">MRGNALRMMSIVALIPLLLSGCLFGPETPEIDPPPDTTSVDSEEAGIEQAEEPLQEADESEADTEEDEAAASETQEVELYVKDSAGYVVPYSVAIPKTEGIAQKQLAYMVKGGEIEEAGALPEGFTPLLPEGTEILGLDIQDGTATVDLSKEFLNYEQSEEENILSAITWALTSWDSVDKVNLWINGDPLEEMPKGKTPSTDMTRENTAINIEVAKGVHISDSMPVTLYFLGQEGETTYFVPVTRMVPRGDNVAEVTIEQLIAGPLQSSQLNTEILDNLEVNEITVEDRTVVADFGEQLLEYGQENKVSDHAIQSIVLSLTENTGAEQVKISVNGESAVAQAAEPVSRPTKVNPIGL</sequence>
<dbReference type="AlphaFoldDB" id="A0A1U9K525"/>
<feature type="region of interest" description="Disordered" evidence="1">
    <location>
        <begin position="26"/>
        <end position="76"/>
    </location>
</feature>
<protein>
    <recommendedName>
        <fullName evidence="3">GerMN domain-containing protein</fullName>
    </recommendedName>
</protein>
<reference evidence="4 5" key="1">
    <citation type="journal article" date="2015" name="Int. J. Syst. Evol. Microbiol.">
        <title>Novibacillus thermophilus gen. nov., sp. nov., a Gram-staining-negative and moderately thermophilic member of the family Thermoactinomycetaceae.</title>
        <authorList>
            <person name="Yang G."/>
            <person name="Chen J."/>
            <person name="Zhou S."/>
        </authorList>
    </citation>
    <scope>NUCLEOTIDE SEQUENCE [LARGE SCALE GENOMIC DNA]</scope>
    <source>
        <strain evidence="4 5">SG-1</strain>
    </source>
</reference>
<feature type="domain" description="GerMN" evidence="3">
    <location>
        <begin position="254"/>
        <end position="342"/>
    </location>
</feature>
<evidence type="ECO:0000256" key="1">
    <source>
        <dbReference type="SAM" id="MobiDB-lite"/>
    </source>
</evidence>
<proteinExistence type="predicted"/>
<organism evidence="4 5">
    <name type="scientific">Novibacillus thermophilus</name>
    <dbReference type="NCBI Taxonomy" id="1471761"/>
    <lineage>
        <taxon>Bacteria</taxon>
        <taxon>Bacillati</taxon>
        <taxon>Bacillota</taxon>
        <taxon>Bacilli</taxon>
        <taxon>Bacillales</taxon>
        <taxon>Thermoactinomycetaceae</taxon>
        <taxon>Novibacillus</taxon>
    </lineage>
</organism>
<dbReference type="KEGG" id="ntr:B0W44_04465"/>
<dbReference type="PROSITE" id="PS51257">
    <property type="entry name" value="PROKAR_LIPOPROTEIN"/>
    <property type="match status" value="1"/>
</dbReference>
<feature type="chain" id="PRO_5038764000" description="GerMN domain-containing protein" evidence="2">
    <location>
        <begin position="26"/>
        <end position="357"/>
    </location>
</feature>
<evidence type="ECO:0000259" key="3">
    <source>
        <dbReference type="SMART" id="SM00909"/>
    </source>
</evidence>
<dbReference type="InterPro" id="IPR019606">
    <property type="entry name" value="GerMN"/>
</dbReference>
<dbReference type="EMBL" id="CP019699">
    <property type="protein sequence ID" value="AQS55134.1"/>
    <property type="molecule type" value="Genomic_DNA"/>
</dbReference>
<name>A0A1U9K525_9BACL</name>
<accession>A0A1U9K525</accession>
<dbReference type="Proteomes" id="UP000188603">
    <property type="component" value="Chromosome"/>
</dbReference>
<keyword evidence="5" id="KW-1185">Reference proteome</keyword>
<dbReference type="STRING" id="1471761.B0W44_04465"/>
<feature type="signal peptide" evidence="2">
    <location>
        <begin position="1"/>
        <end position="25"/>
    </location>
</feature>
<dbReference type="Pfam" id="PF10646">
    <property type="entry name" value="Germane"/>
    <property type="match status" value="2"/>
</dbReference>
<evidence type="ECO:0000256" key="2">
    <source>
        <dbReference type="SAM" id="SignalP"/>
    </source>
</evidence>
<dbReference type="RefSeq" id="WP_077718953.1">
    <property type="nucleotide sequence ID" value="NZ_CP019699.1"/>
</dbReference>
<evidence type="ECO:0000313" key="4">
    <source>
        <dbReference type="EMBL" id="AQS55134.1"/>
    </source>
</evidence>
<dbReference type="OrthoDB" id="1715058at2"/>
<gene>
    <name evidence="4" type="ORF">B0W44_04465</name>
</gene>
<keyword evidence="2" id="KW-0732">Signal</keyword>